<evidence type="ECO:0000256" key="2">
    <source>
        <dbReference type="ARBA" id="ARBA00004585"/>
    </source>
</evidence>
<gene>
    <name evidence="21" type="ORF">DAKH74_015910</name>
</gene>
<keyword evidence="12" id="KW-0833">Ubl conjugation pathway</keyword>
<keyword evidence="14" id="KW-0653">Protein transport</keyword>
<evidence type="ECO:0000256" key="13">
    <source>
        <dbReference type="ARBA" id="ARBA00022833"/>
    </source>
</evidence>
<evidence type="ECO:0000256" key="4">
    <source>
        <dbReference type="ARBA" id="ARBA00008704"/>
    </source>
</evidence>
<keyword evidence="21" id="KW-0436">Ligase</keyword>
<dbReference type="GO" id="GO:0061630">
    <property type="term" value="F:ubiquitin protein ligase activity"/>
    <property type="evidence" value="ECO:0007669"/>
    <property type="project" value="UniProtKB-EC"/>
</dbReference>
<dbReference type="Gene3D" id="3.30.40.10">
    <property type="entry name" value="Zinc/RING finger domain, C3HC4 (zinc finger)"/>
    <property type="match status" value="1"/>
</dbReference>
<proteinExistence type="inferred from homology"/>
<organism evidence="21 22">
    <name type="scientific">Maudiozyma humilis</name>
    <name type="common">Sour dough yeast</name>
    <name type="synonym">Kazachstania humilis</name>
    <dbReference type="NCBI Taxonomy" id="51915"/>
    <lineage>
        <taxon>Eukaryota</taxon>
        <taxon>Fungi</taxon>
        <taxon>Dikarya</taxon>
        <taxon>Ascomycota</taxon>
        <taxon>Saccharomycotina</taxon>
        <taxon>Saccharomycetes</taxon>
        <taxon>Saccharomycetales</taxon>
        <taxon>Saccharomycetaceae</taxon>
        <taxon>Maudiozyma</taxon>
    </lineage>
</organism>
<dbReference type="GO" id="GO:0005778">
    <property type="term" value="C:peroxisomal membrane"/>
    <property type="evidence" value="ECO:0007669"/>
    <property type="project" value="UniProtKB-SubCell"/>
</dbReference>
<dbReference type="CDD" id="cd16527">
    <property type="entry name" value="RING-HC_PEX10"/>
    <property type="match status" value="1"/>
</dbReference>
<keyword evidence="9" id="KW-0812">Transmembrane</keyword>
<evidence type="ECO:0000256" key="9">
    <source>
        <dbReference type="ARBA" id="ARBA00022692"/>
    </source>
</evidence>
<evidence type="ECO:0000256" key="12">
    <source>
        <dbReference type="ARBA" id="ARBA00022786"/>
    </source>
</evidence>
<dbReference type="EC" id="2.3.2.27" evidence="5"/>
<dbReference type="SMART" id="SM00184">
    <property type="entry name" value="RING"/>
    <property type="match status" value="1"/>
</dbReference>
<dbReference type="GO" id="GO:0016567">
    <property type="term" value="P:protein ubiquitination"/>
    <property type="evidence" value="ECO:0007669"/>
    <property type="project" value="UniProtKB-ARBA"/>
</dbReference>
<evidence type="ECO:0000256" key="18">
    <source>
        <dbReference type="ARBA" id="ARBA00041230"/>
    </source>
</evidence>
<dbReference type="Proteomes" id="UP001377567">
    <property type="component" value="Unassembled WGS sequence"/>
</dbReference>
<evidence type="ECO:0000256" key="6">
    <source>
        <dbReference type="ARBA" id="ARBA00022448"/>
    </source>
</evidence>
<keyword evidence="16" id="KW-0472">Membrane</keyword>
<dbReference type="PROSITE" id="PS50089">
    <property type="entry name" value="ZF_RING_2"/>
    <property type="match status" value="1"/>
</dbReference>
<keyword evidence="8" id="KW-0808">Transferase</keyword>
<name>A0AAV5RU74_MAUHU</name>
<evidence type="ECO:0000256" key="14">
    <source>
        <dbReference type="ARBA" id="ARBA00022927"/>
    </source>
</evidence>
<evidence type="ECO:0000256" key="5">
    <source>
        <dbReference type="ARBA" id="ARBA00012483"/>
    </source>
</evidence>
<comment type="catalytic activity">
    <reaction evidence="1">
        <text>S-ubiquitinyl-[E2 ubiquitin-conjugating enzyme]-L-cysteine + [acceptor protein]-L-lysine = [E2 ubiquitin-conjugating enzyme]-L-cysteine + N(6)-ubiquitinyl-[acceptor protein]-L-lysine.</text>
        <dbReference type="EC" id="2.3.2.27"/>
    </reaction>
</comment>
<evidence type="ECO:0000256" key="3">
    <source>
        <dbReference type="ARBA" id="ARBA00004906"/>
    </source>
</evidence>
<dbReference type="SUPFAM" id="SSF57850">
    <property type="entry name" value="RING/U-box"/>
    <property type="match status" value="1"/>
</dbReference>
<keyword evidence="22" id="KW-1185">Reference proteome</keyword>
<evidence type="ECO:0000256" key="11">
    <source>
        <dbReference type="ARBA" id="ARBA00022771"/>
    </source>
</evidence>
<dbReference type="InterPro" id="IPR013083">
    <property type="entry name" value="Znf_RING/FYVE/PHD"/>
</dbReference>
<evidence type="ECO:0000259" key="20">
    <source>
        <dbReference type="PROSITE" id="PS50089"/>
    </source>
</evidence>
<evidence type="ECO:0000256" key="17">
    <source>
        <dbReference type="ARBA" id="ARBA00023140"/>
    </source>
</evidence>
<accession>A0AAV5RU74</accession>
<comment type="caution">
    <text evidence="21">The sequence shown here is derived from an EMBL/GenBank/DDBJ whole genome shotgun (WGS) entry which is preliminary data.</text>
</comment>
<evidence type="ECO:0000256" key="16">
    <source>
        <dbReference type="ARBA" id="ARBA00023136"/>
    </source>
</evidence>
<evidence type="ECO:0000313" key="22">
    <source>
        <dbReference type="Proteomes" id="UP001377567"/>
    </source>
</evidence>
<dbReference type="EMBL" id="BTGD01000003">
    <property type="protein sequence ID" value="GMM54975.1"/>
    <property type="molecule type" value="Genomic_DNA"/>
</dbReference>
<dbReference type="InterPro" id="IPR025654">
    <property type="entry name" value="PEX2/10"/>
</dbReference>
<keyword evidence="17" id="KW-0576">Peroxisome</keyword>
<evidence type="ECO:0000256" key="1">
    <source>
        <dbReference type="ARBA" id="ARBA00000900"/>
    </source>
</evidence>
<keyword evidence="13" id="KW-0862">Zinc</keyword>
<dbReference type="GO" id="GO:0008270">
    <property type="term" value="F:zinc ion binding"/>
    <property type="evidence" value="ECO:0007669"/>
    <property type="project" value="UniProtKB-KW"/>
</dbReference>
<dbReference type="InterPro" id="IPR017907">
    <property type="entry name" value="Znf_RING_CS"/>
</dbReference>
<dbReference type="Pfam" id="PF04757">
    <property type="entry name" value="Pex2_Pex12"/>
    <property type="match status" value="1"/>
</dbReference>
<dbReference type="InterPro" id="IPR006845">
    <property type="entry name" value="Pex_N"/>
</dbReference>
<sequence length="332" mass="38004">MVDNVTDGVASPDDYVLPLADAAGIVQANQKDEQIETILQEKLAEFLTIFKGQLFANTYSKHITTASKLIYLSLTTLVGKKTLGEEYVDTFIVDRKGDRLAKRYQRLVFVVSYAFGPYIMQRALRWLKRRLRRGDGDEDSDDCSYPIEEMLNLLLDINLIVFYFKGAYYDFAHRISGLRYVLGHAPNNAEKQMRTRNMNTYRVLGSVLLLQNLSKYGPMIADMLSGAKRYFEDRSQSSEKRNGKSTDTFGVIRGVPDEKRYRHVDLSDKEVMPFISGMSRQCILCLSDMTDPSCTPCGHVYCWKCIMNWCGEKEECPLCRQASKPQQIIPLR</sequence>
<dbReference type="AlphaFoldDB" id="A0AAV5RU74"/>
<protein>
    <recommendedName>
        <fullName evidence="5">RING-type E3 ubiquitin transferase</fullName>
        <ecNumber evidence="5">2.3.2.27</ecNumber>
    </recommendedName>
    <alternativeName>
        <fullName evidence="18">Peroxin-10</fullName>
    </alternativeName>
</protein>
<dbReference type="PANTHER" id="PTHR23350:SF0">
    <property type="entry name" value="PEROXISOME BIOGENESIS FACTOR 10"/>
    <property type="match status" value="1"/>
</dbReference>
<dbReference type="GO" id="GO:0016562">
    <property type="term" value="P:protein import into peroxisome matrix, receptor recycling"/>
    <property type="evidence" value="ECO:0007669"/>
    <property type="project" value="UniProtKB-ARBA"/>
</dbReference>
<keyword evidence="6" id="KW-0813">Transport</keyword>
<comment type="similarity">
    <text evidence="4">Belongs to the pex2/pex10/pex12 family.</text>
</comment>
<keyword evidence="10" id="KW-0479">Metal-binding</keyword>
<comment type="subcellular location">
    <subcellularLocation>
        <location evidence="2">Peroxisome membrane</location>
        <topology evidence="2">Multi-pass membrane protein</topology>
    </subcellularLocation>
</comment>
<reference evidence="21 22" key="1">
    <citation type="journal article" date="2023" name="Elife">
        <title>Identification of key yeast species and microbe-microbe interactions impacting larval growth of Drosophila in the wild.</title>
        <authorList>
            <person name="Mure A."/>
            <person name="Sugiura Y."/>
            <person name="Maeda R."/>
            <person name="Honda K."/>
            <person name="Sakurai N."/>
            <person name="Takahashi Y."/>
            <person name="Watada M."/>
            <person name="Katoh T."/>
            <person name="Gotoh A."/>
            <person name="Gotoh Y."/>
            <person name="Taniguchi I."/>
            <person name="Nakamura K."/>
            <person name="Hayashi T."/>
            <person name="Katayama T."/>
            <person name="Uemura T."/>
            <person name="Hattori Y."/>
        </authorList>
    </citation>
    <scope>NUCLEOTIDE SEQUENCE [LARGE SCALE GENOMIC DNA]</scope>
    <source>
        <strain evidence="21 22">KH-74</strain>
    </source>
</reference>
<evidence type="ECO:0000256" key="8">
    <source>
        <dbReference type="ARBA" id="ARBA00022679"/>
    </source>
</evidence>
<evidence type="ECO:0000256" key="10">
    <source>
        <dbReference type="ARBA" id="ARBA00022723"/>
    </source>
</evidence>
<dbReference type="InterPro" id="IPR001841">
    <property type="entry name" value="Znf_RING"/>
</dbReference>
<dbReference type="Pfam" id="PF13639">
    <property type="entry name" value="zf-RING_2"/>
    <property type="match status" value="1"/>
</dbReference>
<evidence type="ECO:0000256" key="7">
    <source>
        <dbReference type="ARBA" id="ARBA00022593"/>
    </source>
</evidence>
<evidence type="ECO:0000256" key="15">
    <source>
        <dbReference type="ARBA" id="ARBA00022989"/>
    </source>
</evidence>
<evidence type="ECO:0000256" key="19">
    <source>
        <dbReference type="PROSITE-ProRule" id="PRU00175"/>
    </source>
</evidence>
<keyword evidence="15" id="KW-1133">Transmembrane helix</keyword>
<keyword evidence="11 19" id="KW-0863">Zinc-finger</keyword>
<comment type="pathway">
    <text evidence="3">Protein modification; protein ubiquitination.</text>
</comment>
<feature type="domain" description="RING-type" evidence="20">
    <location>
        <begin position="282"/>
        <end position="320"/>
    </location>
</feature>
<dbReference type="PROSITE" id="PS00518">
    <property type="entry name" value="ZF_RING_1"/>
    <property type="match status" value="1"/>
</dbReference>
<dbReference type="GO" id="GO:0016874">
    <property type="term" value="F:ligase activity"/>
    <property type="evidence" value="ECO:0007669"/>
    <property type="project" value="UniProtKB-KW"/>
</dbReference>
<dbReference type="PANTHER" id="PTHR23350">
    <property type="entry name" value="PEROXISOME ASSEMBLY PROTEIN 10"/>
    <property type="match status" value="1"/>
</dbReference>
<evidence type="ECO:0000313" key="21">
    <source>
        <dbReference type="EMBL" id="GMM54975.1"/>
    </source>
</evidence>
<keyword evidence="7" id="KW-0962">Peroxisome biogenesis</keyword>